<dbReference type="PROSITE" id="PS50931">
    <property type="entry name" value="HTH_LYSR"/>
    <property type="match status" value="1"/>
</dbReference>
<evidence type="ECO:0000313" key="7">
    <source>
        <dbReference type="Proteomes" id="UP000334380"/>
    </source>
</evidence>
<name>A0A5E4XWX8_9BURK</name>
<dbReference type="AlphaFoldDB" id="A0A5E4XWX8"/>
<dbReference type="SUPFAM" id="SSF46785">
    <property type="entry name" value="Winged helix' DNA-binding domain"/>
    <property type="match status" value="1"/>
</dbReference>
<keyword evidence="4" id="KW-0804">Transcription</keyword>
<keyword evidence="3" id="KW-0238">DNA-binding</keyword>
<evidence type="ECO:0000259" key="5">
    <source>
        <dbReference type="PROSITE" id="PS50931"/>
    </source>
</evidence>
<keyword evidence="7" id="KW-1185">Reference proteome</keyword>
<dbReference type="InterPro" id="IPR050950">
    <property type="entry name" value="HTH-type_LysR_regulators"/>
</dbReference>
<organism evidence="6 7">
    <name type="scientific">Pandoraea terrigena</name>
    <dbReference type="NCBI Taxonomy" id="2508292"/>
    <lineage>
        <taxon>Bacteria</taxon>
        <taxon>Pseudomonadati</taxon>
        <taxon>Pseudomonadota</taxon>
        <taxon>Betaproteobacteria</taxon>
        <taxon>Burkholderiales</taxon>
        <taxon>Burkholderiaceae</taxon>
        <taxon>Pandoraea</taxon>
    </lineage>
</organism>
<protein>
    <submittedName>
        <fullName evidence="6">LysR family transcriptional regulator</fullName>
    </submittedName>
</protein>
<dbReference type="Gene3D" id="1.10.10.10">
    <property type="entry name" value="Winged helix-like DNA-binding domain superfamily/Winged helix DNA-binding domain"/>
    <property type="match status" value="1"/>
</dbReference>
<accession>A0A5E4XWX8</accession>
<sequence>MWQPDATTLRLFISICESGSISRASVREGMAAAAVSKRIADMEHALGAPLLTRRSRGVTVTPAGEILLRHAKLLTSGVENLHADLSEFASGVRGIVRVAANVSSIIEFLPEQIAAFLRQNSRINVVLEERVSTEVVRNVVDGIADIGICRDFVGVGEVEIVPYRSDNFAVVVHQSHPLANRDSLAFSDTLEYEQIGLSVSAAVSSLTKRIAAESHRQIRYRANVSTFDAAFRLIQLNLGLAVLPAEAIPRYRDLYELREIPLTDEWARRQFIICHQAMDQMSVSARKFLDHLLASPRA</sequence>
<dbReference type="RefSeq" id="WP_150614527.1">
    <property type="nucleotide sequence ID" value="NZ_CABPRU010000013.1"/>
</dbReference>
<reference evidence="6 7" key="1">
    <citation type="submission" date="2019-08" db="EMBL/GenBank/DDBJ databases">
        <authorList>
            <person name="Peeters C."/>
        </authorList>
    </citation>
    <scope>NUCLEOTIDE SEQUENCE [LARGE SCALE GENOMIC DNA]</scope>
    <source>
        <strain evidence="6 7">LMG 31013</strain>
    </source>
</reference>
<dbReference type="GO" id="GO:0003677">
    <property type="term" value="F:DNA binding"/>
    <property type="evidence" value="ECO:0007669"/>
    <property type="project" value="UniProtKB-KW"/>
</dbReference>
<dbReference type="PANTHER" id="PTHR30419">
    <property type="entry name" value="HTH-TYPE TRANSCRIPTIONAL REGULATOR YBHD"/>
    <property type="match status" value="1"/>
</dbReference>
<dbReference type="OrthoDB" id="9785974at2"/>
<proteinExistence type="inferred from homology"/>
<evidence type="ECO:0000256" key="2">
    <source>
        <dbReference type="ARBA" id="ARBA00023015"/>
    </source>
</evidence>
<dbReference type="InterPro" id="IPR005119">
    <property type="entry name" value="LysR_subst-bd"/>
</dbReference>
<dbReference type="InterPro" id="IPR036390">
    <property type="entry name" value="WH_DNA-bd_sf"/>
</dbReference>
<evidence type="ECO:0000313" key="6">
    <source>
        <dbReference type="EMBL" id="VVE40555.1"/>
    </source>
</evidence>
<dbReference type="Pfam" id="PF03466">
    <property type="entry name" value="LysR_substrate"/>
    <property type="match status" value="1"/>
</dbReference>
<dbReference type="GO" id="GO:0005829">
    <property type="term" value="C:cytosol"/>
    <property type="evidence" value="ECO:0007669"/>
    <property type="project" value="TreeGrafter"/>
</dbReference>
<dbReference type="InterPro" id="IPR000847">
    <property type="entry name" value="LysR_HTH_N"/>
</dbReference>
<dbReference type="Gene3D" id="3.40.190.290">
    <property type="match status" value="1"/>
</dbReference>
<dbReference type="SUPFAM" id="SSF53850">
    <property type="entry name" value="Periplasmic binding protein-like II"/>
    <property type="match status" value="1"/>
</dbReference>
<dbReference type="Pfam" id="PF00126">
    <property type="entry name" value="HTH_1"/>
    <property type="match status" value="1"/>
</dbReference>
<keyword evidence="2" id="KW-0805">Transcription regulation</keyword>
<dbReference type="EMBL" id="CABPRU010000013">
    <property type="protein sequence ID" value="VVE40555.1"/>
    <property type="molecule type" value="Genomic_DNA"/>
</dbReference>
<evidence type="ECO:0000256" key="3">
    <source>
        <dbReference type="ARBA" id="ARBA00023125"/>
    </source>
</evidence>
<evidence type="ECO:0000256" key="1">
    <source>
        <dbReference type="ARBA" id="ARBA00009437"/>
    </source>
</evidence>
<gene>
    <name evidence="6" type="ORF">PTE31013_04155</name>
</gene>
<dbReference type="GO" id="GO:0003700">
    <property type="term" value="F:DNA-binding transcription factor activity"/>
    <property type="evidence" value="ECO:0007669"/>
    <property type="project" value="InterPro"/>
</dbReference>
<dbReference type="CDD" id="cd08421">
    <property type="entry name" value="PBP2_LTTR_like_1"/>
    <property type="match status" value="1"/>
</dbReference>
<dbReference type="InterPro" id="IPR036388">
    <property type="entry name" value="WH-like_DNA-bd_sf"/>
</dbReference>
<feature type="domain" description="HTH lysR-type" evidence="5">
    <location>
        <begin position="4"/>
        <end position="61"/>
    </location>
</feature>
<dbReference type="PANTHER" id="PTHR30419:SF2">
    <property type="entry name" value="LYSR FAMILY TRANSCRIPTIONAL REGULATOR"/>
    <property type="match status" value="1"/>
</dbReference>
<dbReference type="Proteomes" id="UP000334380">
    <property type="component" value="Unassembled WGS sequence"/>
</dbReference>
<evidence type="ECO:0000256" key="4">
    <source>
        <dbReference type="ARBA" id="ARBA00023163"/>
    </source>
</evidence>
<comment type="similarity">
    <text evidence="1">Belongs to the LysR transcriptional regulatory family.</text>
</comment>